<feature type="compositionally biased region" description="Low complexity" evidence="1">
    <location>
        <begin position="197"/>
        <end position="213"/>
    </location>
</feature>
<keyword evidence="2" id="KW-0732">Signal</keyword>
<dbReference type="EMBL" id="HBUF01344916">
    <property type="protein sequence ID" value="CAG6708298.1"/>
    <property type="molecule type" value="Transcribed_RNA"/>
</dbReference>
<dbReference type="EMBL" id="HBUF01344914">
    <property type="protein sequence ID" value="CAG6708292.1"/>
    <property type="molecule type" value="Transcribed_RNA"/>
</dbReference>
<dbReference type="EMBL" id="HBUF01344913">
    <property type="protein sequence ID" value="CAG6708290.1"/>
    <property type="molecule type" value="Transcribed_RNA"/>
</dbReference>
<sequence length="258" mass="27790">MQNSKWFFLVICLVAIIKVHKAVPVPDSTNEIKTLKDASLELDDLDLASSDNAGVSAKESSPKSPATREKRTIGFLRTLFPNISQILDRKIQQITRILFRVIGRLVLRGGNGGGDDGDKEGRKISITLPTYPPSAEDEDDTESPDTESSDVDVEATTTSDAAFGSLENADNSIAESQVITKIARRARDVSAEKVKSSLDSSAAAADQSSSIESKSSEEESKLTKREEDGKSKRTIFKFGGSGGASGNILFDLIRAVHN</sequence>
<feature type="compositionally biased region" description="Basic and acidic residues" evidence="1">
    <location>
        <begin position="214"/>
        <end position="231"/>
    </location>
</feature>
<feature type="region of interest" description="Disordered" evidence="1">
    <location>
        <begin position="194"/>
        <end position="245"/>
    </location>
</feature>
<evidence type="ECO:0000256" key="2">
    <source>
        <dbReference type="SAM" id="SignalP"/>
    </source>
</evidence>
<evidence type="ECO:0000313" key="3">
    <source>
        <dbReference type="EMBL" id="CAG6708290.1"/>
    </source>
</evidence>
<accession>A0A8D8XVD0</accession>
<feature type="chain" id="PRO_5035639148" evidence="2">
    <location>
        <begin position="23"/>
        <end position="258"/>
    </location>
</feature>
<protein>
    <submittedName>
        <fullName evidence="3">Uncharacterized protein</fullName>
    </submittedName>
</protein>
<dbReference type="AlphaFoldDB" id="A0A8D8XVD0"/>
<dbReference type="EMBL" id="HBUF01344915">
    <property type="protein sequence ID" value="CAG6708295.1"/>
    <property type="molecule type" value="Transcribed_RNA"/>
</dbReference>
<feature type="signal peptide" evidence="2">
    <location>
        <begin position="1"/>
        <end position="22"/>
    </location>
</feature>
<dbReference type="EMBL" id="HBUF01344917">
    <property type="protein sequence ID" value="CAG6708303.1"/>
    <property type="molecule type" value="Transcribed_RNA"/>
</dbReference>
<evidence type="ECO:0000256" key="1">
    <source>
        <dbReference type="SAM" id="MobiDB-lite"/>
    </source>
</evidence>
<proteinExistence type="predicted"/>
<dbReference type="EMBL" id="HBUF01640401">
    <property type="protein sequence ID" value="CAG6784879.1"/>
    <property type="molecule type" value="Transcribed_RNA"/>
</dbReference>
<dbReference type="EMBL" id="HBUF01640400">
    <property type="protein sequence ID" value="CAG6784878.1"/>
    <property type="molecule type" value="Transcribed_RNA"/>
</dbReference>
<reference evidence="3" key="1">
    <citation type="submission" date="2021-05" db="EMBL/GenBank/DDBJ databases">
        <authorList>
            <person name="Alioto T."/>
            <person name="Alioto T."/>
            <person name="Gomez Garrido J."/>
        </authorList>
    </citation>
    <scope>NUCLEOTIDE SEQUENCE</scope>
</reference>
<name>A0A8D8XVD0_9HEMI</name>
<feature type="compositionally biased region" description="Acidic residues" evidence="1">
    <location>
        <begin position="135"/>
        <end position="153"/>
    </location>
</feature>
<dbReference type="EMBL" id="HBUF01344918">
    <property type="protein sequence ID" value="CAG6708307.1"/>
    <property type="molecule type" value="Transcribed_RNA"/>
</dbReference>
<feature type="region of interest" description="Disordered" evidence="1">
    <location>
        <begin position="110"/>
        <end position="154"/>
    </location>
</feature>
<organism evidence="3">
    <name type="scientific">Cacopsylla melanoneura</name>
    <dbReference type="NCBI Taxonomy" id="428564"/>
    <lineage>
        <taxon>Eukaryota</taxon>
        <taxon>Metazoa</taxon>
        <taxon>Ecdysozoa</taxon>
        <taxon>Arthropoda</taxon>
        <taxon>Hexapoda</taxon>
        <taxon>Insecta</taxon>
        <taxon>Pterygota</taxon>
        <taxon>Neoptera</taxon>
        <taxon>Paraneoptera</taxon>
        <taxon>Hemiptera</taxon>
        <taxon>Sternorrhyncha</taxon>
        <taxon>Psylloidea</taxon>
        <taxon>Psyllidae</taxon>
        <taxon>Psyllinae</taxon>
        <taxon>Cacopsylla</taxon>
    </lineage>
</organism>